<feature type="region of interest" description="Disordered" evidence="1">
    <location>
        <begin position="320"/>
        <end position="422"/>
    </location>
</feature>
<dbReference type="Gene3D" id="3.30.710.10">
    <property type="entry name" value="Potassium Channel Kv1.1, Chain A"/>
    <property type="match status" value="1"/>
</dbReference>
<feature type="domain" description="BTB" evidence="2">
    <location>
        <begin position="119"/>
        <end position="187"/>
    </location>
</feature>
<dbReference type="InterPro" id="IPR000210">
    <property type="entry name" value="BTB/POZ_dom"/>
</dbReference>
<dbReference type="SMART" id="SM00225">
    <property type="entry name" value="BTB"/>
    <property type="match status" value="1"/>
</dbReference>
<dbReference type="SUPFAM" id="SSF54695">
    <property type="entry name" value="POZ domain"/>
    <property type="match status" value="1"/>
</dbReference>
<comment type="caution">
    <text evidence="3">The sequence shown here is derived from an EMBL/GenBank/DDBJ whole genome shotgun (WGS) entry which is preliminary data.</text>
</comment>
<evidence type="ECO:0000313" key="3">
    <source>
        <dbReference type="EMBL" id="KAI1707420.1"/>
    </source>
</evidence>
<evidence type="ECO:0000256" key="1">
    <source>
        <dbReference type="SAM" id="MobiDB-lite"/>
    </source>
</evidence>
<dbReference type="PANTHER" id="PTHR22744">
    <property type="entry name" value="HELIX LOOP HELIX PROTEIN 21-RELATED"/>
    <property type="match status" value="1"/>
</dbReference>
<name>A0AAD4MV69_9BILA</name>
<gene>
    <name evidence="3" type="ORF">DdX_12517</name>
</gene>
<dbReference type="Proteomes" id="UP001201812">
    <property type="component" value="Unassembled WGS sequence"/>
</dbReference>
<reference evidence="3" key="1">
    <citation type="submission" date="2022-01" db="EMBL/GenBank/DDBJ databases">
        <title>Genome Sequence Resource for Two Populations of Ditylenchus destructor, the Migratory Endoparasitic Phytonematode.</title>
        <authorList>
            <person name="Zhang H."/>
            <person name="Lin R."/>
            <person name="Xie B."/>
        </authorList>
    </citation>
    <scope>NUCLEOTIDE SEQUENCE</scope>
    <source>
        <strain evidence="3">BazhouSP</strain>
    </source>
</reference>
<dbReference type="PROSITE" id="PS50097">
    <property type="entry name" value="BTB"/>
    <property type="match status" value="1"/>
</dbReference>
<dbReference type="EMBL" id="JAKKPZ010000041">
    <property type="protein sequence ID" value="KAI1707420.1"/>
    <property type="molecule type" value="Genomic_DNA"/>
</dbReference>
<dbReference type="Pfam" id="PF00651">
    <property type="entry name" value="BTB"/>
    <property type="match status" value="1"/>
</dbReference>
<dbReference type="PANTHER" id="PTHR22744:SF14">
    <property type="entry name" value="BTB DOMAIN-CONTAINING PROTEIN-RELATED"/>
    <property type="match status" value="1"/>
</dbReference>
<keyword evidence="4" id="KW-1185">Reference proteome</keyword>
<dbReference type="CDD" id="cd18186">
    <property type="entry name" value="BTB_POZ_ZBTB_KLHL-like"/>
    <property type="match status" value="1"/>
</dbReference>
<dbReference type="AlphaFoldDB" id="A0AAD4MV69"/>
<accession>A0AAD4MV69</accession>
<evidence type="ECO:0000313" key="4">
    <source>
        <dbReference type="Proteomes" id="UP001201812"/>
    </source>
</evidence>
<protein>
    <submittedName>
        <fullName evidence="3">BTB/POZ domain-containing protein</fullName>
    </submittedName>
</protein>
<organism evidence="3 4">
    <name type="scientific">Ditylenchus destructor</name>
    <dbReference type="NCBI Taxonomy" id="166010"/>
    <lineage>
        <taxon>Eukaryota</taxon>
        <taxon>Metazoa</taxon>
        <taxon>Ecdysozoa</taxon>
        <taxon>Nematoda</taxon>
        <taxon>Chromadorea</taxon>
        <taxon>Rhabditida</taxon>
        <taxon>Tylenchina</taxon>
        <taxon>Tylenchomorpha</taxon>
        <taxon>Sphaerularioidea</taxon>
        <taxon>Anguinidae</taxon>
        <taxon>Anguininae</taxon>
        <taxon>Ditylenchus</taxon>
    </lineage>
</organism>
<proteinExistence type="predicted"/>
<evidence type="ECO:0000259" key="2">
    <source>
        <dbReference type="PROSITE" id="PS50097"/>
    </source>
</evidence>
<sequence length="422" mass="46931">MPPVNYDKFVILTEGVLVQSKSTQIIGPFGFKVDGPDDSFFESISWTPLDTTSNSDYFIHFIFWHCGTKDFHVSADKLSTNVLAADGPKHTGRVEDNVVVRILQPRSAVMAEFQASWASDVDFEINGSIVKGDRKYLSAISRPFDNMLNGKFVEGKQSKISLNPGTTAQQFQDFFMAISTTKVKPNPSNVTALLELARFYDIKMLTSECVEHLKHCRELSIIKRLEIAEEHELNSLKSCLVETTPDYEWKRLYIHDHKIVDKLPLEALRKFSHKFLGSEEKKHQLQGRFNGQGRYMRATPDNHIRPRFGESPFDFESEFGQTSFGGRSFGNGSGEADQAGMPGRSAGNRQGFGNRDQNGMVFGSGRNRPVFGNRGQASVPGGSAGNRPRSGEADQAGIPGGSARTQPNAPVVQLVRDDDWDN</sequence>
<dbReference type="InterPro" id="IPR011333">
    <property type="entry name" value="SKP1/BTB/POZ_sf"/>
</dbReference>